<dbReference type="InterPro" id="IPR013324">
    <property type="entry name" value="RNA_pol_sigma_r3/r4-like"/>
</dbReference>
<feature type="domain" description="RNA polymerase sigma factor 70 region 4 type 2" evidence="6">
    <location>
        <begin position="130"/>
        <end position="179"/>
    </location>
</feature>
<dbReference type="PANTHER" id="PTHR43133:SF46">
    <property type="entry name" value="RNA POLYMERASE SIGMA-70 FACTOR ECF SUBFAMILY"/>
    <property type="match status" value="1"/>
</dbReference>
<protein>
    <recommendedName>
        <fullName evidence="8">RNA polymerase ECF-type sigma factor</fullName>
    </recommendedName>
</protein>
<dbReference type="AlphaFoldDB" id="A0A3B0UJB7"/>
<dbReference type="PANTHER" id="PTHR43133">
    <property type="entry name" value="RNA POLYMERASE ECF-TYPE SIGMA FACTO"/>
    <property type="match status" value="1"/>
</dbReference>
<dbReference type="CDD" id="cd06171">
    <property type="entry name" value="Sigma70_r4"/>
    <property type="match status" value="1"/>
</dbReference>
<accession>A0A3B0UJB7</accession>
<reference evidence="7" key="1">
    <citation type="submission" date="2018-06" db="EMBL/GenBank/DDBJ databases">
        <authorList>
            <person name="Zhirakovskaya E."/>
        </authorList>
    </citation>
    <scope>NUCLEOTIDE SEQUENCE</scope>
</reference>
<dbReference type="InterPro" id="IPR007627">
    <property type="entry name" value="RNA_pol_sigma70_r2"/>
</dbReference>
<keyword evidence="2" id="KW-0805">Transcription regulation</keyword>
<feature type="domain" description="RNA polymerase sigma-70 region 2" evidence="5">
    <location>
        <begin position="24"/>
        <end position="89"/>
    </location>
</feature>
<proteinExistence type="inferred from homology"/>
<dbReference type="GO" id="GO:0006352">
    <property type="term" value="P:DNA-templated transcription initiation"/>
    <property type="evidence" value="ECO:0007669"/>
    <property type="project" value="InterPro"/>
</dbReference>
<dbReference type="InterPro" id="IPR039425">
    <property type="entry name" value="RNA_pol_sigma-70-like"/>
</dbReference>
<dbReference type="InterPro" id="IPR036388">
    <property type="entry name" value="WH-like_DNA-bd_sf"/>
</dbReference>
<dbReference type="InterPro" id="IPR013249">
    <property type="entry name" value="RNA_pol_sigma70_r4_t2"/>
</dbReference>
<evidence type="ECO:0000256" key="2">
    <source>
        <dbReference type="ARBA" id="ARBA00023015"/>
    </source>
</evidence>
<dbReference type="EMBL" id="UOEP01000218">
    <property type="protein sequence ID" value="VAW24579.1"/>
    <property type="molecule type" value="Genomic_DNA"/>
</dbReference>
<evidence type="ECO:0000313" key="7">
    <source>
        <dbReference type="EMBL" id="VAW24579.1"/>
    </source>
</evidence>
<dbReference type="SUPFAM" id="SSF88946">
    <property type="entry name" value="Sigma2 domain of RNA polymerase sigma factors"/>
    <property type="match status" value="1"/>
</dbReference>
<dbReference type="Pfam" id="PF04542">
    <property type="entry name" value="Sigma70_r2"/>
    <property type="match status" value="1"/>
</dbReference>
<dbReference type="GO" id="GO:0003677">
    <property type="term" value="F:DNA binding"/>
    <property type="evidence" value="ECO:0007669"/>
    <property type="project" value="InterPro"/>
</dbReference>
<dbReference type="Gene3D" id="1.10.1740.10">
    <property type="match status" value="1"/>
</dbReference>
<evidence type="ECO:0000259" key="6">
    <source>
        <dbReference type="Pfam" id="PF08281"/>
    </source>
</evidence>
<keyword evidence="4" id="KW-0804">Transcription</keyword>
<dbReference type="InterPro" id="IPR013325">
    <property type="entry name" value="RNA_pol_sigma_r2"/>
</dbReference>
<dbReference type="NCBIfam" id="TIGR02985">
    <property type="entry name" value="Sig70_bacteroi1"/>
    <property type="match status" value="1"/>
</dbReference>
<dbReference type="InterPro" id="IPR014327">
    <property type="entry name" value="RNA_pol_sigma70_bacteroid"/>
</dbReference>
<dbReference type="NCBIfam" id="TIGR02937">
    <property type="entry name" value="sigma70-ECF"/>
    <property type="match status" value="1"/>
</dbReference>
<comment type="similarity">
    <text evidence="1">Belongs to the sigma-70 factor family. ECF subfamily.</text>
</comment>
<evidence type="ECO:0008006" key="8">
    <source>
        <dbReference type="Google" id="ProtNLM"/>
    </source>
</evidence>
<gene>
    <name evidence="7" type="ORF">MNBD_BACTEROID01-1170</name>
</gene>
<evidence type="ECO:0000256" key="1">
    <source>
        <dbReference type="ARBA" id="ARBA00010641"/>
    </source>
</evidence>
<evidence type="ECO:0000256" key="4">
    <source>
        <dbReference type="ARBA" id="ARBA00023163"/>
    </source>
</evidence>
<evidence type="ECO:0000256" key="3">
    <source>
        <dbReference type="ARBA" id="ARBA00023082"/>
    </source>
</evidence>
<sequence length="198" mass="23222">MNALEKELVISFRNGNQKAFELIFKAYYKRLCSYAITFLHQKETTEDLVKDMFLRMWEKRGEFNITTSLSGYLFKSTRNACLNYLSREKEKNRLISDNEINLANLHVDQHSGHDYPVANLIEQELEVKIRGEVDKLPQQCKEIFKLSRFEDLSHRQIAKQLNISENTVKVQIYRALSKLRVALKPYLPILIIQAIAQL</sequence>
<organism evidence="7">
    <name type="scientific">hydrothermal vent metagenome</name>
    <dbReference type="NCBI Taxonomy" id="652676"/>
    <lineage>
        <taxon>unclassified sequences</taxon>
        <taxon>metagenomes</taxon>
        <taxon>ecological metagenomes</taxon>
    </lineage>
</organism>
<keyword evidence="3" id="KW-0731">Sigma factor</keyword>
<dbReference type="SUPFAM" id="SSF88659">
    <property type="entry name" value="Sigma3 and sigma4 domains of RNA polymerase sigma factors"/>
    <property type="match status" value="1"/>
</dbReference>
<dbReference type="InterPro" id="IPR014284">
    <property type="entry name" value="RNA_pol_sigma-70_dom"/>
</dbReference>
<name>A0A3B0UJB7_9ZZZZ</name>
<dbReference type="GO" id="GO:0016987">
    <property type="term" value="F:sigma factor activity"/>
    <property type="evidence" value="ECO:0007669"/>
    <property type="project" value="UniProtKB-KW"/>
</dbReference>
<dbReference type="Gene3D" id="1.10.10.10">
    <property type="entry name" value="Winged helix-like DNA-binding domain superfamily/Winged helix DNA-binding domain"/>
    <property type="match status" value="1"/>
</dbReference>
<evidence type="ECO:0000259" key="5">
    <source>
        <dbReference type="Pfam" id="PF04542"/>
    </source>
</evidence>
<dbReference type="Pfam" id="PF08281">
    <property type="entry name" value="Sigma70_r4_2"/>
    <property type="match status" value="1"/>
</dbReference>